<evidence type="ECO:0000313" key="2">
    <source>
        <dbReference type="Proteomes" id="UP000053611"/>
    </source>
</evidence>
<gene>
    <name evidence="1" type="ORF">CC85DRAFT_329193</name>
</gene>
<name>A0A0J1B144_9TREE</name>
<sequence length="541" mass="56533">MDIEVDNLTLILLALLAALLLYQRFAAPNPLVHSLQLGGQAAPAAVRQPGESPIYRAWATGQGTPLQVRPAGGVKSVDAAARAPPPSVLPGKPLPPIKQRYILDTPLTPDALAEVARLVPLGLRALFPTLASADVTPIATLLPPSPSTSLPTLLLALASEPRHPLIILDHPRHLPAALSGKEHPAPAIVVAHATAAAALQALPKDVHVLLVGDPEQKVNLLGARRWEELWDAAENAPAEEARENIWSDTFGWFYAPDGEVLSATHMTMTAGMAGIMALFPADKRPSTRDVVASTLSLNTPFGLTLALATVWCGAGLRLVGPNGWDAEADPNVELALLAADDQPLPTVLFATPAYHAALVAHAAHALRTPLGRIVAAHKLQSIRKGYISRDGWADALVAGARKGVLGGLVDSLRAVLVVGEVSYAVASRSHAVLSLPLSRLTASPYATGPVFASHFYDLQSPVVPDVAMPAAGGKKAHTGPPASNVEVLLRGVDEPMPEEGEVVGRVWVRGPSVLDRRGAVEGWSDAGISAAVAANGTFVVV</sequence>
<evidence type="ECO:0000313" key="1">
    <source>
        <dbReference type="EMBL" id="KLT41319.1"/>
    </source>
</evidence>
<organism evidence="1 2">
    <name type="scientific">Cutaneotrichosporon oleaginosum</name>
    <dbReference type="NCBI Taxonomy" id="879819"/>
    <lineage>
        <taxon>Eukaryota</taxon>
        <taxon>Fungi</taxon>
        <taxon>Dikarya</taxon>
        <taxon>Basidiomycota</taxon>
        <taxon>Agaricomycotina</taxon>
        <taxon>Tremellomycetes</taxon>
        <taxon>Trichosporonales</taxon>
        <taxon>Trichosporonaceae</taxon>
        <taxon>Cutaneotrichosporon</taxon>
    </lineage>
</organism>
<protein>
    <recommendedName>
        <fullName evidence="3">AMP-dependent synthetase/ligase domain-containing protein</fullName>
    </recommendedName>
</protein>
<dbReference type="SUPFAM" id="SSF56801">
    <property type="entry name" value="Acetyl-CoA synthetase-like"/>
    <property type="match status" value="1"/>
</dbReference>
<keyword evidence="2" id="KW-1185">Reference proteome</keyword>
<dbReference type="GeneID" id="28987382"/>
<dbReference type="EMBL" id="KQ087220">
    <property type="protein sequence ID" value="KLT41319.1"/>
    <property type="molecule type" value="Genomic_DNA"/>
</dbReference>
<dbReference type="AlphaFoldDB" id="A0A0J1B144"/>
<dbReference type="OrthoDB" id="1700726at2759"/>
<dbReference type="Proteomes" id="UP000053611">
    <property type="component" value="Unassembled WGS sequence"/>
</dbReference>
<reference evidence="1 2" key="1">
    <citation type="submission" date="2015-03" db="EMBL/GenBank/DDBJ databases">
        <title>Genomics and transcriptomics of the oil-accumulating basidiomycete yeast T. oleaginosus allow insights into substrate utilization and the diverse evolutionary trajectories of mating systems in fungi.</title>
        <authorList>
            <consortium name="DOE Joint Genome Institute"/>
            <person name="Kourist R."/>
            <person name="Kracht O."/>
            <person name="Bracharz F."/>
            <person name="Lipzen A."/>
            <person name="Nolan M."/>
            <person name="Ohm R."/>
            <person name="Grigoriev I."/>
            <person name="Sun S."/>
            <person name="Heitman J."/>
            <person name="Bruck T."/>
            <person name="Nowrousian M."/>
        </authorList>
    </citation>
    <scope>NUCLEOTIDE SEQUENCE [LARGE SCALE GENOMIC DNA]</scope>
    <source>
        <strain evidence="1 2">IBC0246</strain>
    </source>
</reference>
<dbReference type="RefSeq" id="XP_018277810.1">
    <property type="nucleotide sequence ID" value="XM_018426779.1"/>
</dbReference>
<dbReference type="InterPro" id="IPR042099">
    <property type="entry name" value="ANL_N_sf"/>
</dbReference>
<evidence type="ECO:0008006" key="3">
    <source>
        <dbReference type="Google" id="ProtNLM"/>
    </source>
</evidence>
<proteinExistence type="predicted"/>
<dbReference type="STRING" id="879819.A0A0J1B144"/>
<accession>A0A0J1B144</accession>
<dbReference type="Gene3D" id="3.40.50.12780">
    <property type="entry name" value="N-terminal domain of ligase-like"/>
    <property type="match status" value="1"/>
</dbReference>